<dbReference type="SUPFAM" id="SSF53098">
    <property type="entry name" value="Ribonuclease H-like"/>
    <property type="match status" value="1"/>
</dbReference>
<dbReference type="EMBL" id="MHCJ01000003">
    <property type="protein sequence ID" value="OGY18859.1"/>
    <property type="molecule type" value="Genomic_DNA"/>
</dbReference>
<comment type="caution">
    <text evidence="7">The sequence shown here is derived from an EMBL/GenBank/DDBJ whole genome shotgun (WGS) entry which is preliminary data.</text>
</comment>
<dbReference type="InterPro" id="IPR005227">
    <property type="entry name" value="YqgF"/>
</dbReference>
<sequence>MVILGIDFGLKHIGLALATGPLAEPLANLKTAPKVYEEIRQICHTQGIEKIVVGLSEGKMAQKTHQFAQQLEQVVKIPIVFQDETLTTEQVTRKLIEGGSGRDKRKRPKHAYAATLILQEFIDG</sequence>
<evidence type="ECO:0000256" key="2">
    <source>
        <dbReference type="ARBA" id="ARBA00022517"/>
    </source>
</evidence>
<evidence type="ECO:0000259" key="6">
    <source>
        <dbReference type="SMART" id="SM00732"/>
    </source>
</evidence>
<evidence type="ECO:0000256" key="4">
    <source>
        <dbReference type="ARBA" id="ARBA00022801"/>
    </source>
</evidence>
<evidence type="ECO:0000256" key="1">
    <source>
        <dbReference type="ARBA" id="ARBA00022490"/>
    </source>
</evidence>
<comment type="similarity">
    <text evidence="5">Belongs to the YqgF HJR family.</text>
</comment>
<dbReference type="InterPro" id="IPR006641">
    <property type="entry name" value="YqgF/RNaseH-like_dom"/>
</dbReference>
<name>A0A1G1VTY5_9BACT</name>
<keyword evidence="3 5" id="KW-0540">Nuclease</keyword>
<dbReference type="Gene3D" id="3.30.420.140">
    <property type="entry name" value="YqgF/RNase H-like domain"/>
    <property type="match status" value="1"/>
</dbReference>
<keyword evidence="4 5" id="KW-0378">Hydrolase</keyword>
<evidence type="ECO:0000313" key="8">
    <source>
        <dbReference type="Proteomes" id="UP000179233"/>
    </source>
</evidence>
<comment type="function">
    <text evidence="5">Could be a nuclease involved in processing of the 5'-end of pre-16S rRNA.</text>
</comment>
<dbReference type="PANTHER" id="PTHR33317">
    <property type="entry name" value="POLYNUCLEOTIDYL TRANSFERASE, RIBONUCLEASE H-LIKE SUPERFAMILY PROTEIN"/>
    <property type="match status" value="1"/>
</dbReference>
<accession>A0A1G1VTY5</accession>
<dbReference type="GO" id="GO:0004518">
    <property type="term" value="F:nuclease activity"/>
    <property type="evidence" value="ECO:0007669"/>
    <property type="project" value="UniProtKB-KW"/>
</dbReference>
<dbReference type="EC" id="3.1.-.-" evidence="5"/>
<dbReference type="GO" id="GO:0005737">
    <property type="term" value="C:cytoplasm"/>
    <property type="evidence" value="ECO:0007669"/>
    <property type="project" value="UniProtKB-SubCell"/>
</dbReference>
<dbReference type="HAMAP" id="MF_00651">
    <property type="entry name" value="Nuclease_YqgF"/>
    <property type="match status" value="1"/>
</dbReference>
<dbReference type="Proteomes" id="UP000179233">
    <property type="component" value="Unassembled WGS sequence"/>
</dbReference>
<dbReference type="NCBIfam" id="TIGR00250">
    <property type="entry name" value="RNAse_H_YqgF"/>
    <property type="match status" value="1"/>
</dbReference>
<dbReference type="Pfam" id="PF03652">
    <property type="entry name" value="RuvX"/>
    <property type="match status" value="1"/>
</dbReference>
<dbReference type="InterPro" id="IPR037027">
    <property type="entry name" value="YqgF/RNaseH-like_dom_sf"/>
</dbReference>
<evidence type="ECO:0000256" key="3">
    <source>
        <dbReference type="ARBA" id="ARBA00022722"/>
    </source>
</evidence>
<dbReference type="GO" id="GO:0016788">
    <property type="term" value="F:hydrolase activity, acting on ester bonds"/>
    <property type="evidence" value="ECO:0007669"/>
    <property type="project" value="UniProtKB-UniRule"/>
</dbReference>
<dbReference type="CDD" id="cd16964">
    <property type="entry name" value="YqgF"/>
    <property type="match status" value="1"/>
</dbReference>
<keyword evidence="2 5" id="KW-0690">Ribosome biogenesis</keyword>
<feature type="domain" description="YqgF/RNase H-like" evidence="6">
    <location>
        <begin position="1"/>
        <end position="91"/>
    </location>
</feature>
<reference evidence="7 8" key="1">
    <citation type="journal article" date="2016" name="Nat. Commun.">
        <title>Thousands of microbial genomes shed light on interconnected biogeochemical processes in an aquifer system.</title>
        <authorList>
            <person name="Anantharaman K."/>
            <person name="Brown C.T."/>
            <person name="Hug L.A."/>
            <person name="Sharon I."/>
            <person name="Castelle C.J."/>
            <person name="Probst A.J."/>
            <person name="Thomas B.C."/>
            <person name="Singh A."/>
            <person name="Wilkins M.J."/>
            <person name="Karaoz U."/>
            <person name="Brodie E.L."/>
            <person name="Williams K.H."/>
            <person name="Hubbard S.S."/>
            <person name="Banfield J.F."/>
        </authorList>
    </citation>
    <scope>NUCLEOTIDE SEQUENCE [LARGE SCALE GENOMIC DNA]</scope>
</reference>
<dbReference type="GO" id="GO:0000967">
    <property type="term" value="P:rRNA 5'-end processing"/>
    <property type="evidence" value="ECO:0007669"/>
    <property type="project" value="UniProtKB-UniRule"/>
</dbReference>
<dbReference type="InterPro" id="IPR012337">
    <property type="entry name" value="RNaseH-like_sf"/>
</dbReference>
<evidence type="ECO:0000256" key="5">
    <source>
        <dbReference type="HAMAP-Rule" id="MF_00651"/>
    </source>
</evidence>
<keyword evidence="1 5" id="KW-0963">Cytoplasm</keyword>
<comment type="subcellular location">
    <subcellularLocation>
        <location evidence="5">Cytoplasm</location>
    </subcellularLocation>
</comment>
<organism evidence="7 8">
    <name type="scientific">Candidatus Chisholmbacteria bacterium RIFCSPHIGHO2_01_FULL_52_32</name>
    <dbReference type="NCBI Taxonomy" id="1797591"/>
    <lineage>
        <taxon>Bacteria</taxon>
        <taxon>Candidatus Chisholmiibacteriota</taxon>
    </lineage>
</organism>
<dbReference type="AlphaFoldDB" id="A0A1G1VTY5"/>
<protein>
    <recommendedName>
        <fullName evidence="5">Putative pre-16S rRNA nuclease</fullName>
        <ecNumber evidence="5">3.1.-.-</ecNumber>
    </recommendedName>
</protein>
<dbReference type="PANTHER" id="PTHR33317:SF4">
    <property type="entry name" value="POLYNUCLEOTIDYL TRANSFERASE, RIBONUCLEASE H-LIKE SUPERFAMILY PROTEIN"/>
    <property type="match status" value="1"/>
</dbReference>
<gene>
    <name evidence="7" type="ORF">A2786_05215</name>
</gene>
<evidence type="ECO:0000313" key="7">
    <source>
        <dbReference type="EMBL" id="OGY18859.1"/>
    </source>
</evidence>
<proteinExistence type="inferred from homology"/>
<dbReference type="SMART" id="SM00732">
    <property type="entry name" value="YqgFc"/>
    <property type="match status" value="1"/>
</dbReference>